<dbReference type="EMBL" id="MU158049">
    <property type="protein sequence ID" value="KAF9521477.1"/>
    <property type="molecule type" value="Genomic_DNA"/>
</dbReference>
<dbReference type="Proteomes" id="UP000807306">
    <property type="component" value="Unassembled WGS sequence"/>
</dbReference>
<organism evidence="1 2">
    <name type="scientific">Crepidotus variabilis</name>
    <dbReference type="NCBI Taxonomy" id="179855"/>
    <lineage>
        <taxon>Eukaryota</taxon>
        <taxon>Fungi</taxon>
        <taxon>Dikarya</taxon>
        <taxon>Basidiomycota</taxon>
        <taxon>Agaricomycotina</taxon>
        <taxon>Agaricomycetes</taxon>
        <taxon>Agaricomycetidae</taxon>
        <taxon>Agaricales</taxon>
        <taxon>Agaricineae</taxon>
        <taxon>Crepidotaceae</taxon>
        <taxon>Crepidotus</taxon>
    </lineage>
</organism>
<keyword evidence="2" id="KW-1185">Reference proteome</keyword>
<sequence length="53" mass="5745">MSVLVDDLITTPVFISPPTDGSVAQIRGLLGADFLYVYNPLTLNHILLKVCLS</sequence>
<reference evidence="1" key="1">
    <citation type="submission" date="2020-11" db="EMBL/GenBank/DDBJ databases">
        <authorList>
            <consortium name="DOE Joint Genome Institute"/>
            <person name="Ahrendt S."/>
            <person name="Riley R."/>
            <person name="Andreopoulos W."/>
            <person name="Labutti K."/>
            <person name="Pangilinan J."/>
            <person name="Ruiz-Duenas F.J."/>
            <person name="Barrasa J.M."/>
            <person name="Sanchez-Garcia M."/>
            <person name="Camarero S."/>
            <person name="Miyauchi S."/>
            <person name="Serrano A."/>
            <person name="Linde D."/>
            <person name="Babiker R."/>
            <person name="Drula E."/>
            <person name="Ayuso-Fernandez I."/>
            <person name="Pacheco R."/>
            <person name="Padilla G."/>
            <person name="Ferreira P."/>
            <person name="Barriuso J."/>
            <person name="Kellner H."/>
            <person name="Castanera R."/>
            <person name="Alfaro M."/>
            <person name="Ramirez L."/>
            <person name="Pisabarro A.G."/>
            <person name="Kuo A."/>
            <person name="Tritt A."/>
            <person name="Lipzen A."/>
            <person name="He G."/>
            <person name="Yan M."/>
            <person name="Ng V."/>
            <person name="Cullen D."/>
            <person name="Martin F."/>
            <person name="Rosso M.-N."/>
            <person name="Henrissat B."/>
            <person name="Hibbett D."/>
            <person name="Martinez A.T."/>
            <person name="Grigoriev I.V."/>
        </authorList>
    </citation>
    <scope>NUCLEOTIDE SEQUENCE</scope>
    <source>
        <strain evidence="1">CBS 506.95</strain>
    </source>
</reference>
<dbReference type="AlphaFoldDB" id="A0A9P6BC91"/>
<evidence type="ECO:0000313" key="2">
    <source>
        <dbReference type="Proteomes" id="UP000807306"/>
    </source>
</evidence>
<protein>
    <submittedName>
        <fullName evidence="1">Uncharacterized protein</fullName>
    </submittedName>
</protein>
<gene>
    <name evidence="1" type="ORF">CPB83DRAFT_900670</name>
</gene>
<proteinExistence type="predicted"/>
<accession>A0A9P6BC91</accession>
<evidence type="ECO:0000313" key="1">
    <source>
        <dbReference type="EMBL" id="KAF9521477.1"/>
    </source>
</evidence>
<name>A0A9P6BC91_9AGAR</name>
<comment type="caution">
    <text evidence="1">The sequence shown here is derived from an EMBL/GenBank/DDBJ whole genome shotgun (WGS) entry which is preliminary data.</text>
</comment>